<name>A0A1C3H2S8_9GAMM</name>
<protein>
    <submittedName>
        <fullName evidence="2">Uncharacterized protein</fullName>
    </submittedName>
</protein>
<evidence type="ECO:0000256" key="1">
    <source>
        <dbReference type="SAM" id="SignalP"/>
    </source>
</evidence>
<evidence type="ECO:0000313" key="2">
    <source>
        <dbReference type="EMBL" id="SAM58146.1"/>
    </source>
</evidence>
<dbReference type="Proteomes" id="UP000190837">
    <property type="component" value="Unassembled WGS sequence"/>
</dbReference>
<feature type="chain" id="PRO_5008674855" evidence="1">
    <location>
        <begin position="20"/>
        <end position="361"/>
    </location>
</feature>
<dbReference type="AlphaFoldDB" id="A0A1C3H2S8"/>
<keyword evidence="1" id="KW-0732">Signal</keyword>
<gene>
    <name evidence="2" type="ORF">CHUV0807_0395</name>
</gene>
<sequence length="361" mass="38901">MTRNSLALLLALAMGSAYAAADHFTDSVPAKADGVPLSYVGKDTTAATALTLTAKPDGGDAIGYLPKDSRVHVLLADDHGNHLVRTDYGITGWAQKGENLEAGNEVFPALETVKERFNDFDLATIHYNPQLGKKQDSNYYFDENNKPVAGKAPADAGDDVFDRHLLLETALKPGGAPYNLAYADIGVNDLSYLALSAKGDGLPNYENEQALPADITIPGNGYIYSDSDGVSAYYFPVREKWGIKGKEMQAAAQPFYYLGLASTYHGQWHEDDDKPAENRAVPAQLLDRMGVGKVVAEIAPGSKITLLLAKQDLCGYDNAPADCNDAAWLLIQTADGKTGWLKVDYHQNDVPNLDKIDGFAG</sequence>
<organism evidence="2 3">
    <name type="scientific">Cardiobacterium hominis</name>
    <dbReference type="NCBI Taxonomy" id="2718"/>
    <lineage>
        <taxon>Bacteria</taxon>
        <taxon>Pseudomonadati</taxon>
        <taxon>Pseudomonadota</taxon>
        <taxon>Gammaproteobacteria</taxon>
        <taxon>Cardiobacteriales</taxon>
        <taxon>Cardiobacteriaceae</taxon>
        <taxon>Cardiobacterium</taxon>
    </lineage>
</organism>
<accession>A0A1C3H2S8</accession>
<dbReference type="EMBL" id="FKLO01000017">
    <property type="protein sequence ID" value="SAM58146.1"/>
    <property type="molecule type" value="Genomic_DNA"/>
</dbReference>
<proteinExistence type="predicted"/>
<evidence type="ECO:0000313" key="3">
    <source>
        <dbReference type="Proteomes" id="UP000190837"/>
    </source>
</evidence>
<feature type="signal peptide" evidence="1">
    <location>
        <begin position="1"/>
        <end position="19"/>
    </location>
</feature>
<reference evidence="3" key="1">
    <citation type="submission" date="2016-04" db="EMBL/GenBank/DDBJ databases">
        <authorList>
            <person name="Tagini F."/>
        </authorList>
    </citation>
    <scope>NUCLEOTIDE SEQUENCE [LARGE SCALE GENOMIC DNA]</scope>
    <source>
        <strain evidence="3">CHUV0807</strain>
    </source>
</reference>
<dbReference type="RefSeq" id="WP_079539296.1">
    <property type="nucleotide sequence ID" value="NZ_FKLO01000017.1"/>
</dbReference>